<dbReference type="InterPro" id="IPR001867">
    <property type="entry name" value="OmpR/PhoB-type_DNA-bd"/>
</dbReference>
<dbReference type="Gene3D" id="1.10.10.10">
    <property type="entry name" value="Winged helix-like DNA-binding domain superfamily/Winged helix DNA-binding domain"/>
    <property type="match status" value="1"/>
</dbReference>
<dbReference type="SUPFAM" id="SSF46894">
    <property type="entry name" value="C-terminal effector domain of the bipartite response regulators"/>
    <property type="match status" value="1"/>
</dbReference>
<dbReference type="CDD" id="cd00383">
    <property type="entry name" value="trans_reg_C"/>
    <property type="match status" value="1"/>
</dbReference>
<feature type="region of interest" description="Disordered" evidence="3">
    <location>
        <begin position="121"/>
        <end position="188"/>
    </location>
</feature>
<dbReference type="GO" id="GO:0000160">
    <property type="term" value="P:phosphorelay signal transduction system"/>
    <property type="evidence" value="ECO:0007669"/>
    <property type="project" value="InterPro"/>
</dbReference>
<dbReference type="AlphaFoldDB" id="A0A5C4RPY8"/>
<feature type="domain" description="OmpR/PhoB-type" evidence="4">
    <location>
        <begin position="14"/>
        <end position="111"/>
    </location>
</feature>
<feature type="DNA-binding region" description="OmpR/PhoB-type" evidence="2">
    <location>
        <begin position="14"/>
        <end position="111"/>
    </location>
</feature>
<dbReference type="GO" id="GO:0006355">
    <property type="term" value="P:regulation of DNA-templated transcription"/>
    <property type="evidence" value="ECO:0007669"/>
    <property type="project" value="InterPro"/>
</dbReference>
<evidence type="ECO:0000256" key="3">
    <source>
        <dbReference type="SAM" id="MobiDB-lite"/>
    </source>
</evidence>
<evidence type="ECO:0000256" key="1">
    <source>
        <dbReference type="ARBA" id="ARBA00023125"/>
    </source>
</evidence>
<evidence type="ECO:0000259" key="4">
    <source>
        <dbReference type="PROSITE" id="PS51755"/>
    </source>
</evidence>
<dbReference type="InterPro" id="IPR036388">
    <property type="entry name" value="WH-like_DNA-bd_sf"/>
</dbReference>
<organism evidence="5 6">
    <name type="scientific">Arenimonas terrae</name>
    <dbReference type="NCBI Taxonomy" id="2546226"/>
    <lineage>
        <taxon>Bacteria</taxon>
        <taxon>Pseudomonadati</taxon>
        <taxon>Pseudomonadota</taxon>
        <taxon>Gammaproteobacteria</taxon>
        <taxon>Lysobacterales</taxon>
        <taxon>Lysobacteraceae</taxon>
        <taxon>Arenimonas</taxon>
    </lineage>
</organism>
<dbReference type="Pfam" id="PF00486">
    <property type="entry name" value="Trans_reg_C"/>
    <property type="match status" value="1"/>
</dbReference>
<evidence type="ECO:0000256" key="2">
    <source>
        <dbReference type="PROSITE-ProRule" id="PRU01091"/>
    </source>
</evidence>
<sequence length="188" mass="20364">MLNSHKLLIAQRPSDRVRVGDHLVDLPIREIASADGSGEPVRITLKAQGVLLVMIAHAGQVVSRETLMERVWPDTLPNEEVLTQAIALLRKAFASRAYIETISKHGYRLVAPVEWVLSGDADAPSAPRSPRDHASSGRPGRCARSAAAPHSVALGGFRRTRGSGGRRSVEVRAEPFFRGSPRAGRTPQ</sequence>
<evidence type="ECO:0000313" key="5">
    <source>
        <dbReference type="EMBL" id="TNJ33220.1"/>
    </source>
</evidence>
<gene>
    <name evidence="5" type="ORF">E1B00_13050</name>
</gene>
<dbReference type="SMART" id="SM00862">
    <property type="entry name" value="Trans_reg_C"/>
    <property type="match status" value="1"/>
</dbReference>
<dbReference type="RefSeq" id="WP_139449473.1">
    <property type="nucleotide sequence ID" value="NZ_SMDR01000003.1"/>
</dbReference>
<comment type="caution">
    <text evidence="5">The sequence shown here is derived from an EMBL/GenBank/DDBJ whole genome shotgun (WGS) entry which is preliminary data.</text>
</comment>
<protein>
    <recommendedName>
        <fullName evidence="4">OmpR/PhoB-type domain-containing protein</fullName>
    </recommendedName>
</protein>
<dbReference type="Proteomes" id="UP000305760">
    <property type="component" value="Unassembled WGS sequence"/>
</dbReference>
<dbReference type="OrthoDB" id="5932494at2"/>
<dbReference type="EMBL" id="SMDR01000003">
    <property type="protein sequence ID" value="TNJ33220.1"/>
    <property type="molecule type" value="Genomic_DNA"/>
</dbReference>
<dbReference type="PROSITE" id="PS51755">
    <property type="entry name" value="OMPR_PHOB"/>
    <property type="match status" value="1"/>
</dbReference>
<dbReference type="InterPro" id="IPR016032">
    <property type="entry name" value="Sig_transdc_resp-reg_C-effctor"/>
</dbReference>
<evidence type="ECO:0000313" key="6">
    <source>
        <dbReference type="Proteomes" id="UP000305760"/>
    </source>
</evidence>
<name>A0A5C4RPY8_9GAMM</name>
<reference evidence="5 6" key="1">
    <citation type="submission" date="2019-03" db="EMBL/GenBank/DDBJ databases">
        <title>Arenimonas daejeonensis sp. nov., isolated from compost.</title>
        <authorList>
            <person name="Jeon C.O."/>
        </authorList>
    </citation>
    <scope>NUCLEOTIDE SEQUENCE [LARGE SCALE GENOMIC DNA]</scope>
    <source>
        <strain evidence="5 6">R29</strain>
    </source>
</reference>
<dbReference type="GO" id="GO:0003677">
    <property type="term" value="F:DNA binding"/>
    <property type="evidence" value="ECO:0007669"/>
    <property type="project" value="UniProtKB-UniRule"/>
</dbReference>
<keyword evidence="6" id="KW-1185">Reference proteome</keyword>
<accession>A0A5C4RPY8</accession>
<proteinExistence type="predicted"/>
<keyword evidence="1 2" id="KW-0238">DNA-binding</keyword>